<gene>
    <name evidence="3" type="ORF">QBC37DRAFT_424361</name>
</gene>
<dbReference type="PANTHER" id="PTHR38788">
    <property type="entry name" value="CLR5 DOMAIN-CONTAINING PROTEIN"/>
    <property type="match status" value="1"/>
</dbReference>
<dbReference type="Proteomes" id="UP001301769">
    <property type="component" value="Unassembled WGS sequence"/>
</dbReference>
<evidence type="ECO:0000259" key="2">
    <source>
        <dbReference type="Pfam" id="PF14420"/>
    </source>
</evidence>
<dbReference type="EMBL" id="MU858121">
    <property type="protein sequence ID" value="KAK4212752.1"/>
    <property type="molecule type" value="Genomic_DNA"/>
</dbReference>
<feature type="domain" description="Clr5" evidence="2">
    <location>
        <begin position="241"/>
        <end position="293"/>
    </location>
</feature>
<feature type="region of interest" description="Disordered" evidence="1">
    <location>
        <begin position="163"/>
        <end position="183"/>
    </location>
</feature>
<dbReference type="InterPro" id="IPR025676">
    <property type="entry name" value="Clr5_dom"/>
</dbReference>
<feature type="region of interest" description="Disordered" evidence="1">
    <location>
        <begin position="200"/>
        <end position="244"/>
    </location>
</feature>
<protein>
    <recommendedName>
        <fullName evidence="2">Clr5 domain-containing protein</fullName>
    </recommendedName>
</protein>
<reference evidence="3" key="2">
    <citation type="submission" date="2023-05" db="EMBL/GenBank/DDBJ databases">
        <authorList>
            <consortium name="Lawrence Berkeley National Laboratory"/>
            <person name="Steindorff A."/>
            <person name="Hensen N."/>
            <person name="Bonometti L."/>
            <person name="Westerberg I."/>
            <person name="Brannstrom I.O."/>
            <person name="Guillou S."/>
            <person name="Cros-Aarteil S."/>
            <person name="Calhoun S."/>
            <person name="Haridas S."/>
            <person name="Kuo A."/>
            <person name="Mondo S."/>
            <person name="Pangilinan J."/>
            <person name="Riley R."/>
            <person name="Labutti K."/>
            <person name="Andreopoulos B."/>
            <person name="Lipzen A."/>
            <person name="Chen C."/>
            <person name="Yanf M."/>
            <person name="Daum C."/>
            <person name="Ng V."/>
            <person name="Clum A."/>
            <person name="Ohm R."/>
            <person name="Martin F."/>
            <person name="Silar P."/>
            <person name="Natvig D."/>
            <person name="Lalanne C."/>
            <person name="Gautier V."/>
            <person name="Ament-Velasquez S.L."/>
            <person name="Kruys A."/>
            <person name="Hutchinson M.I."/>
            <person name="Powell A.J."/>
            <person name="Barry K."/>
            <person name="Miller A.N."/>
            <person name="Grigoriev I.V."/>
            <person name="Debuchy R."/>
            <person name="Gladieux P."/>
            <person name="Thoren M.H."/>
            <person name="Johannesson H."/>
        </authorList>
    </citation>
    <scope>NUCLEOTIDE SEQUENCE</scope>
    <source>
        <strain evidence="3">PSN293</strain>
    </source>
</reference>
<reference evidence="3" key="1">
    <citation type="journal article" date="2023" name="Mol. Phylogenet. Evol.">
        <title>Genome-scale phylogeny and comparative genomics of the fungal order Sordariales.</title>
        <authorList>
            <person name="Hensen N."/>
            <person name="Bonometti L."/>
            <person name="Westerberg I."/>
            <person name="Brannstrom I.O."/>
            <person name="Guillou S."/>
            <person name="Cros-Aarteil S."/>
            <person name="Calhoun S."/>
            <person name="Haridas S."/>
            <person name="Kuo A."/>
            <person name="Mondo S."/>
            <person name="Pangilinan J."/>
            <person name="Riley R."/>
            <person name="LaButti K."/>
            <person name="Andreopoulos B."/>
            <person name="Lipzen A."/>
            <person name="Chen C."/>
            <person name="Yan M."/>
            <person name="Daum C."/>
            <person name="Ng V."/>
            <person name="Clum A."/>
            <person name="Steindorff A."/>
            <person name="Ohm R.A."/>
            <person name="Martin F."/>
            <person name="Silar P."/>
            <person name="Natvig D.O."/>
            <person name="Lalanne C."/>
            <person name="Gautier V."/>
            <person name="Ament-Velasquez S.L."/>
            <person name="Kruys A."/>
            <person name="Hutchinson M.I."/>
            <person name="Powell A.J."/>
            <person name="Barry K."/>
            <person name="Miller A.N."/>
            <person name="Grigoriev I.V."/>
            <person name="Debuchy R."/>
            <person name="Gladieux P."/>
            <person name="Hiltunen Thoren M."/>
            <person name="Johannesson H."/>
        </authorList>
    </citation>
    <scope>NUCLEOTIDE SEQUENCE</scope>
    <source>
        <strain evidence="3">PSN293</strain>
    </source>
</reference>
<name>A0AAN7B7B9_9PEZI</name>
<sequence length="817" mass="92362">MCIHTCTHQVPTRSYHAVMSKADLSEWLTDMHRISHAPQYCWINLGRLRTIGHFSLRPSFTTSLLTTAFKSLEPPQILLLTQVLCPGLDFTLTANPMPQWNSDPTYPSGLGSAPGRYGSNPHPPNPPSAGSDWQGRQLPAVTAVTTFNPAPVFHNITLGGSLEPFPLPPPHPQPGGTSHRNEFVRPGIHASAGTHTIPENVRLGPLANTNSGRVGSNDRDPDIGPARQLPSRKPRARQPGEAQWQKNKALIEKLYMKDDLPLPEVVQIMERDHNFSATEKMYKNKFKVWHWSKHLTQLQARYISKKIKQRREQRPQVATVIEWNHQQWSEDKVMQIFGRIAHAQPQTSQPSVAHAQQQTAGQDSYAATPNEMRDIKIYTPRETAQTPREIAQTPRDVSIAQPEYRERQQNPTIPRRFYLDCPPVNLDMRRTTISDLRKLLVSASQAASSGNQEEADADFCDAVAGFRQLLSPTHEETIKAGYLYASFYANSGKMDEADAVLSWMTEKHREKWGSEDERIYLHYARMIELLRSWGLKEQAENLVYKLIEGLEDNDDDVTLSLNDISEKQIRRFLENPADLAETFPDTDDADAIRHQLNKIDLAVMANITGLEGILQTIIRHCDEDDPDELAFQACRAKCALAHRYLCGGQASDAIRVLKSGRTSLARLLEVSEEPVAYSTLGVARRLALAFFEAKDETSCNGVVDDVIMALEARLSLPECRDDILEKHALLDFVISTAFHFHEKSAFDNCRYWIERALNLAMKRFGRKSREALKLQKTLQKKDFNMRAPDGLTELLGFSRSRCVEFPAERSLLFLPRS</sequence>
<organism evidence="3 4">
    <name type="scientific">Rhypophila decipiens</name>
    <dbReference type="NCBI Taxonomy" id="261697"/>
    <lineage>
        <taxon>Eukaryota</taxon>
        <taxon>Fungi</taxon>
        <taxon>Dikarya</taxon>
        <taxon>Ascomycota</taxon>
        <taxon>Pezizomycotina</taxon>
        <taxon>Sordariomycetes</taxon>
        <taxon>Sordariomycetidae</taxon>
        <taxon>Sordariales</taxon>
        <taxon>Naviculisporaceae</taxon>
        <taxon>Rhypophila</taxon>
    </lineage>
</organism>
<feature type="region of interest" description="Disordered" evidence="1">
    <location>
        <begin position="344"/>
        <end position="370"/>
    </location>
</feature>
<proteinExistence type="predicted"/>
<evidence type="ECO:0000313" key="3">
    <source>
        <dbReference type="EMBL" id="KAK4212752.1"/>
    </source>
</evidence>
<dbReference type="Pfam" id="PF14420">
    <property type="entry name" value="Clr5"/>
    <property type="match status" value="1"/>
</dbReference>
<dbReference type="PANTHER" id="PTHR38788:SF3">
    <property type="entry name" value="CLR5 DOMAIN-CONTAINING PROTEIN"/>
    <property type="match status" value="1"/>
</dbReference>
<evidence type="ECO:0000313" key="4">
    <source>
        <dbReference type="Proteomes" id="UP001301769"/>
    </source>
</evidence>
<accession>A0AAN7B7B9</accession>
<dbReference type="InterPro" id="IPR011990">
    <property type="entry name" value="TPR-like_helical_dom_sf"/>
</dbReference>
<keyword evidence="4" id="KW-1185">Reference proteome</keyword>
<dbReference type="AlphaFoldDB" id="A0AAN7B7B9"/>
<comment type="caution">
    <text evidence="3">The sequence shown here is derived from an EMBL/GenBank/DDBJ whole genome shotgun (WGS) entry which is preliminary data.</text>
</comment>
<evidence type="ECO:0000256" key="1">
    <source>
        <dbReference type="SAM" id="MobiDB-lite"/>
    </source>
</evidence>
<dbReference type="Gene3D" id="1.25.40.10">
    <property type="entry name" value="Tetratricopeptide repeat domain"/>
    <property type="match status" value="1"/>
</dbReference>
<feature type="region of interest" description="Disordered" evidence="1">
    <location>
        <begin position="101"/>
        <end position="134"/>
    </location>
</feature>
<feature type="compositionally biased region" description="Polar residues" evidence="1">
    <location>
        <begin position="344"/>
        <end position="367"/>
    </location>
</feature>